<gene>
    <name evidence="1" type="ORF">F5144DRAFT_616045</name>
</gene>
<evidence type="ECO:0000313" key="2">
    <source>
        <dbReference type="Proteomes" id="UP000724584"/>
    </source>
</evidence>
<reference evidence="1 2" key="1">
    <citation type="journal article" date="2021" name="Nat. Commun.">
        <title>Genetic determinants of endophytism in the Arabidopsis root mycobiome.</title>
        <authorList>
            <person name="Mesny F."/>
            <person name="Miyauchi S."/>
            <person name="Thiergart T."/>
            <person name="Pickel B."/>
            <person name="Atanasova L."/>
            <person name="Karlsson M."/>
            <person name="Huettel B."/>
            <person name="Barry K.W."/>
            <person name="Haridas S."/>
            <person name="Chen C."/>
            <person name="Bauer D."/>
            <person name="Andreopoulos W."/>
            <person name="Pangilinan J."/>
            <person name="LaButti K."/>
            <person name="Riley R."/>
            <person name="Lipzen A."/>
            <person name="Clum A."/>
            <person name="Drula E."/>
            <person name="Henrissat B."/>
            <person name="Kohler A."/>
            <person name="Grigoriev I.V."/>
            <person name="Martin F.M."/>
            <person name="Hacquard S."/>
        </authorList>
    </citation>
    <scope>NUCLEOTIDE SEQUENCE [LARGE SCALE GENOMIC DNA]</scope>
    <source>
        <strain evidence="1 2">MPI-SDFR-AT-0079</strain>
    </source>
</reference>
<protein>
    <submittedName>
        <fullName evidence="1">Uncharacterized protein</fullName>
    </submittedName>
</protein>
<dbReference type="EMBL" id="JAGIZQ010000007">
    <property type="protein sequence ID" value="KAH6617439.1"/>
    <property type="molecule type" value="Genomic_DNA"/>
</dbReference>
<evidence type="ECO:0000313" key="1">
    <source>
        <dbReference type="EMBL" id="KAH6617439.1"/>
    </source>
</evidence>
<dbReference type="Proteomes" id="UP000724584">
    <property type="component" value="Unassembled WGS sequence"/>
</dbReference>
<name>A0ACB7NXB6_9PEZI</name>
<accession>A0ACB7NXB6</accession>
<proteinExistence type="predicted"/>
<comment type="caution">
    <text evidence="1">The sequence shown here is derived from an EMBL/GenBank/DDBJ whole genome shotgun (WGS) entry which is preliminary data.</text>
</comment>
<keyword evidence="2" id="KW-1185">Reference proteome</keyword>
<sequence length="102" mass="11504">MFGKKFLRGRAWCWAMTVCRWPRRARLPGRAHGVPAAALREWAGAPRRHKYAGKAGVIKAPKGRARHKLAAIDLASWYRETALPAASPNRTQGSVDRYWVQP</sequence>
<organism evidence="1 2">
    <name type="scientific">Chaetomium tenue</name>
    <dbReference type="NCBI Taxonomy" id="1854479"/>
    <lineage>
        <taxon>Eukaryota</taxon>
        <taxon>Fungi</taxon>
        <taxon>Dikarya</taxon>
        <taxon>Ascomycota</taxon>
        <taxon>Pezizomycotina</taxon>
        <taxon>Sordariomycetes</taxon>
        <taxon>Sordariomycetidae</taxon>
        <taxon>Sordariales</taxon>
        <taxon>Chaetomiaceae</taxon>
        <taxon>Chaetomium</taxon>
    </lineage>
</organism>